<dbReference type="STRING" id="438753.AZC_0854"/>
<evidence type="ECO:0000313" key="2">
    <source>
        <dbReference type="Proteomes" id="UP000000270"/>
    </source>
</evidence>
<dbReference type="RefSeq" id="WP_012169385.1">
    <property type="nucleotide sequence ID" value="NC_009937.1"/>
</dbReference>
<dbReference type="KEGG" id="azc:AZC_0854"/>
<accession>A8HTN1</accession>
<reference evidence="2" key="2">
    <citation type="submission" date="2007-04" db="EMBL/GenBank/DDBJ databases">
        <title>Complete genome sequence of the nitrogen-fixing bacterium Azorhizobium caulinodans ORS571.</title>
        <authorList>
            <person name="Lee K.B."/>
            <person name="Backer P.D."/>
            <person name="Aono T."/>
            <person name="Liu C.T."/>
            <person name="Suzuki S."/>
            <person name="Suzuki T."/>
            <person name="Kaneko T."/>
            <person name="Yamada M."/>
            <person name="Tabata S."/>
            <person name="Kupfer D.M."/>
            <person name="Najar F.Z."/>
            <person name="Wiley G.B."/>
            <person name="Roe B."/>
            <person name="Binnewies T."/>
            <person name="Ussery D."/>
            <person name="Vereecke D."/>
            <person name="Gevers D."/>
            <person name="Holsters M."/>
            <person name="Oyaizu H."/>
        </authorList>
    </citation>
    <scope>NUCLEOTIDE SEQUENCE [LARGE SCALE GENOMIC DNA]</scope>
    <source>
        <strain evidence="2">ATCC 43989 / DSM 5975 / JCM 20966 / LMG 6465 / NBRC 14845 / NCIMB 13405 / ORS 571</strain>
    </source>
</reference>
<dbReference type="EMBL" id="AP009384">
    <property type="protein sequence ID" value="BAF86852.1"/>
    <property type="molecule type" value="Genomic_DNA"/>
</dbReference>
<dbReference type="Proteomes" id="UP000000270">
    <property type="component" value="Chromosome"/>
</dbReference>
<keyword evidence="2" id="KW-1185">Reference proteome</keyword>
<dbReference type="AlphaFoldDB" id="A8HTN1"/>
<name>A8HTN1_AZOC5</name>
<gene>
    <name evidence="1" type="ordered locus">AZC_0854</name>
</gene>
<reference evidence="1 2" key="1">
    <citation type="journal article" date="2007" name="Appl. Environ. Microbiol.">
        <title>Rhizobial factors required for stem nodule maturation and maintenance in Sesbania rostrata-Azorhizobium caulinodans ORS571 symbiosis.</title>
        <authorList>
            <person name="Suzuki S."/>
            <person name="Aono T."/>
            <person name="Lee KB."/>
            <person name="Suzuki T."/>
            <person name="Liu CT."/>
            <person name="Miwa H."/>
            <person name="Wakao S."/>
            <person name="Iki T."/>
            <person name="Oyaizu H."/>
        </authorList>
    </citation>
    <scope>NUCLEOTIDE SEQUENCE [LARGE SCALE GENOMIC DNA]</scope>
    <source>
        <strain evidence="2">ATCC 43989 / DSM 5975 / JCM 20966 / LMG 6465 / NBRC 14845 / NCIMB 13405 / ORS 571</strain>
    </source>
</reference>
<organism evidence="1 2">
    <name type="scientific">Azorhizobium caulinodans (strain ATCC 43989 / DSM 5975 / JCM 20966 / LMG 6465 / NBRC 14845 / NCIMB 13405 / ORS 571)</name>
    <dbReference type="NCBI Taxonomy" id="438753"/>
    <lineage>
        <taxon>Bacteria</taxon>
        <taxon>Pseudomonadati</taxon>
        <taxon>Pseudomonadota</taxon>
        <taxon>Alphaproteobacteria</taxon>
        <taxon>Hyphomicrobiales</taxon>
        <taxon>Xanthobacteraceae</taxon>
        <taxon>Azorhizobium</taxon>
    </lineage>
</organism>
<protein>
    <submittedName>
        <fullName evidence="1">Uncharacterized protein</fullName>
    </submittedName>
</protein>
<sequence>MAARHDFDIWRGNNQPAVKFIFPFDIASSSFILRLTIDETTYSYSSDDGELLIEETDNSVVWPYTIAISREIPLGKNTQYELERRVSGGEQRTYLYGYITGRGGLNDD</sequence>
<proteinExistence type="predicted"/>
<reference evidence="1 2" key="3">
    <citation type="journal article" date="2008" name="BMC Genomics">
        <title>The genome of the versatile nitrogen fixer Azorhizobium caulinodans ORS571.</title>
        <authorList>
            <person name="Lee KB."/>
            <person name="Backer P.D."/>
            <person name="Aono T."/>
            <person name="Liu CT."/>
            <person name="Suzuki S."/>
            <person name="Suzuki T."/>
            <person name="Kaneko T."/>
            <person name="Yamada M."/>
            <person name="Tabata S."/>
            <person name="Kupfer D.M."/>
            <person name="Najar F.Z."/>
            <person name="Wiley G.B."/>
            <person name="Roe B."/>
            <person name="Binnewies T.T."/>
            <person name="Ussery D.W."/>
            <person name="D'Haeze W."/>
            <person name="Herder J.D."/>
            <person name="Gevers D."/>
            <person name="Vereecke D."/>
            <person name="Holsters M."/>
            <person name="Oyaizu H."/>
        </authorList>
    </citation>
    <scope>NUCLEOTIDE SEQUENCE [LARGE SCALE GENOMIC DNA]</scope>
    <source>
        <strain evidence="2">ATCC 43989 / DSM 5975 / JCM 20966 / LMG 6465 / NBRC 14845 / NCIMB 13405 / ORS 571</strain>
    </source>
</reference>
<reference evidence="1 2" key="6">
    <citation type="journal article" date="2011" name="Appl. Environ. Microbiol.">
        <title>Involvement of the azorhizobial chromosome partition gene (parA) in the onset of bacteroid differentiation during Sesbania rostrata stem nodule development.</title>
        <authorList>
            <person name="Liu CT."/>
            <person name="Lee KB."/>
            <person name="Wang YS."/>
            <person name="Peng MH."/>
            <person name="Lee KT."/>
            <person name="Suzuki S."/>
            <person name="Suzuki T."/>
            <person name="Oyaizu H."/>
        </authorList>
    </citation>
    <scope>NUCLEOTIDE SEQUENCE [LARGE SCALE GENOMIC DNA]</scope>
    <source>
        <strain evidence="2">ATCC 43989 / DSM 5975 / JCM 20966 / LMG 6465 / NBRC 14845 / NCIMB 13405 / ORS 571</strain>
    </source>
</reference>
<evidence type="ECO:0000313" key="1">
    <source>
        <dbReference type="EMBL" id="BAF86852.1"/>
    </source>
</evidence>
<dbReference type="HOGENOM" id="CLU_2191573_0_0_5"/>
<reference evidence="1 2" key="5">
    <citation type="journal article" date="2010" name="Appl. Environ. Microbiol.">
        <title>phrR-like gene praR of Azorhizobium caulinodans ORS571 is essential for symbiosis with Sesbania rostrata and is involved in expression of reb genes.</title>
        <authorList>
            <person name="Akiba N."/>
            <person name="Aono T."/>
            <person name="Toyazaki H."/>
            <person name="Sato S."/>
            <person name="Oyaizu H."/>
        </authorList>
    </citation>
    <scope>NUCLEOTIDE SEQUENCE [LARGE SCALE GENOMIC DNA]</scope>
    <source>
        <strain evidence="2">ATCC 43989 / DSM 5975 / JCM 20966 / LMG 6465 / NBRC 14845 / NCIMB 13405 / ORS 571</strain>
    </source>
</reference>
<reference evidence="1 2" key="4">
    <citation type="journal article" date="2009" name="Appl. Environ. Microbiol.">
        <title>Comparative genome-wide transcriptional profiling of Azorhizobium caulinodans ORS571 grown under free-living and symbiotic conditions.</title>
        <authorList>
            <person name="Tsukada S."/>
            <person name="Aono T."/>
            <person name="Akiba N."/>
            <person name="Lee KB."/>
            <person name="Liu CT."/>
            <person name="Toyazaki H."/>
            <person name="Oyaizu H."/>
        </authorList>
    </citation>
    <scope>NUCLEOTIDE SEQUENCE [LARGE SCALE GENOMIC DNA]</scope>
    <source>
        <strain evidence="2">ATCC 43989 / DSM 5975 / JCM 20966 / LMG 6465 / NBRC 14845 / NCIMB 13405 / ORS 571</strain>
    </source>
</reference>